<evidence type="ECO:0000256" key="2">
    <source>
        <dbReference type="ARBA" id="ARBA00023002"/>
    </source>
</evidence>
<dbReference type="AlphaFoldDB" id="A0A9N9WKN9"/>
<dbReference type="EMBL" id="OU893339">
    <property type="protein sequence ID" value="CAG9795468.1"/>
    <property type="molecule type" value="Genomic_DNA"/>
</dbReference>
<evidence type="ECO:0000313" key="5">
    <source>
        <dbReference type="Proteomes" id="UP001153714"/>
    </source>
</evidence>
<sequence>MEKDLKNKIVVVTGASRGIGLSIVEAFLLEQVKKAIILDINSDAGINTTKQLNSKFGEGKVDFFQCDISVDVDTVFDKIVQKYKTIDILVNNAGTVNENSIRQTMNVNVVGTVDLTMKFWNYARKDKGGSGGTVINIASVSGFRVDPFSPFYKASKYAVIGFTRTIGHTVNYQQTAVRVIGICPGYTKTNMGNNISLHESRIFHAPILEKFKKKAIWQEVDAVSKAAVEIFKKADSGTMWLIEGGVLNELLVPSEWISEV</sequence>
<evidence type="ECO:0000256" key="3">
    <source>
        <dbReference type="RuleBase" id="RU000363"/>
    </source>
</evidence>
<dbReference type="Gene3D" id="3.40.50.720">
    <property type="entry name" value="NAD(P)-binding Rossmann-like Domain"/>
    <property type="match status" value="1"/>
</dbReference>
<keyword evidence="5" id="KW-1185">Reference proteome</keyword>
<dbReference type="PRINTS" id="PR00080">
    <property type="entry name" value="SDRFAMILY"/>
</dbReference>
<dbReference type="InterPro" id="IPR036291">
    <property type="entry name" value="NAD(P)-bd_dom_sf"/>
</dbReference>
<dbReference type="GO" id="GO:0016616">
    <property type="term" value="F:oxidoreductase activity, acting on the CH-OH group of donors, NAD or NADP as acceptor"/>
    <property type="evidence" value="ECO:0007669"/>
    <property type="project" value="TreeGrafter"/>
</dbReference>
<dbReference type="PANTHER" id="PTHR44229">
    <property type="entry name" value="15-HYDROXYPROSTAGLANDIN DEHYDROGENASE [NAD(+)]"/>
    <property type="match status" value="1"/>
</dbReference>
<dbReference type="PANTHER" id="PTHR44229:SF8">
    <property type="entry name" value="ALCOHOL DEHYDROGENASE-RELATED"/>
    <property type="match status" value="1"/>
</dbReference>
<dbReference type="Proteomes" id="UP001153714">
    <property type="component" value="Chromosome 8"/>
</dbReference>
<accession>A0A9N9WKN9</accession>
<dbReference type="Pfam" id="PF00106">
    <property type="entry name" value="adh_short"/>
    <property type="match status" value="1"/>
</dbReference>
<keyword evidence="2" id="KW-0560">Oxidoreductase</keyword>
<name>A0A9N9WKN9_9NEOP</name>
<evidence type="ECO:0008006" key="6">
    <source>
        <dbReference type="Google" id="ProtNLM"/>
    </source>
</evidence>
<dbReference type="InterPro" id="IPR002347">
    <property type="entry name" value="SDR_fam"/>
</dbReference>
<dbReference type="SUPFAM" id="SSF51735">
    <property type="entry name" value="NAD(P)-binding Rossmann-fold domains"/>
    <property type="match status" value="1"/>
</dbReference>
<organism evidence="4 5">
    <name type="scientific">Diatraea saccharalis</name>
    <name type="common">sugarcane borer</name>
    <dbReference type="NCBI Taxonomy" id="40085"/>
    <lineage>
        <taxon>Eukaryota</taxon>
        <taxon>Metazoa</taxon>
        <taxon>Ecdysozoa</taxon>
        <taxon>Arthropoda</taxon>
        <taxon>Hexapoda</taxon>
        <taxon>Insecta</taxon>
        <taxon>Pterygota</taxon>
        <taxon>Neoptera</taxon>
        <taxon>Endopterygota</taxon>
        <taxon>Lepidoptera</taxon>
        <taxon>Glossata</taxon>
        <taxon>Ditrysia</taxon>
        <taxon>Pyraloidea</taxon>
        <taxon>Crambidae</taxon>
        <taxon>Crambinae</taxon>
        <taxon>Diatraea</taxon>
    </lineage>
</organism>
<comment type="similarity">
    <text evidence="1 3">Belongs to the short-chain dehydrogenases/reductases (SDR) family.</text>
</comment>
<reference evidence="4" key="1">
    <citation type="submission" date="2021-12" db="EMBL/GenBank/DDBJ databases">
        <authorList>
            <person name="King R."/>
        </authorList>
    </citation>
    <scope>NUCLEOTIDE SEQUENCE</scope>
</reference>
<dbReference type="PRINTS" id="PR00081">
    <property type="entry name" value="GDHRDH"/>
</dbReference>
<evidence type="ECO:0000256" key="1">
    <source>
        <dbReference type="ARBA" id="ARBA00006484"/>
    </source>
</evidence>
<evidence type="ECO:0000313" key="4">
    <source>
        <dbReference type="EMBL" id="CAG9795468.1"/>
    </source>
</evidence>
<dbReference type="OrthoDB" id="37659at2759"/>
<protein>
    <recommendedName>
        <fullName evidence="6">Alcohol dehydrogenase</fullName>
    </recommendedName>
</protein>
<dbReference type="GO" id="GO:0005737">
    <property type="term" value="C:cytoplasm"/>
    <property type="evidence" value="ECO:0007669"/>
    <property type="project" value="TreeGrafter"/>
</dbReference>
<proteinExistence type="inferred from homology"/>
<reference evidence="4" key="2">
    <citation type="submission" date="2022-10" db="EMBL/GenBank/DDBJ databases">
        <authorList>
            <consortium name="ENA_rothamsted_submissions"/>
            <consortium name="culmorum"/>
            <person name="King R."/>
        </authorList>
    </citation>
    <scope>NUCLEOTIDE SEQUENCE</scope>
</reference>
<gene>
    <name evidence="4" type="ORF">DIATSA_LOCUS12731</name>
</gene>